<evidence type="ECO:0008006" key="4">
    <source>
        <dbReference type="Google" id="ProtNLM"/>
    </source>
</evidence>
<accession>A0A4Y7QJY5</accession>
<dbReference type="OrthoDB" id="3178264at2759"/>
<dbReference type="AlphaFoldDB" id="A0A4Y7QJY5"/>
<evidence type="ECO:0000313" key="3">
    <source>
        <dbReference type="Proteomes" id="UP000294933"/>
    </source>
</evidence>
<keyword evidence="3" id="KW-1185">Reference proteome</keyword>
<proteinExistence type="predicted"/>
<organism evidence="2 3">
    <name type="scientific">Rickenella mellea</name>
    <dbReference type="NCBI Taxonomy" id="50990"/>
    <lineage>
        <taxon>Eukaryota</taxon>
        <taxon>Fungi</taxon>
        <taxon>Dikarya</taxon>
        <taxon>Basidiomycota</taxon>
        <taxon>Agaricomycotina</taxon>
        <taxon>Agaricomycetes</taxon>
        <taxon>Hymenochaetales</taxon>
        <taxon>Rickenellaceae</taxon>
        <taxon>Rickenella</taxon>
    </lineage>
</organism>
<dbReference type="EMBL" id="ML170158">
    <property type="protein sequence ID" value="TDL27964.1"/>
    <property type="molecule type" value="Genomic_DNA"/>
</dbReference>
<dbReference type="STRING" id="50990.A0A4Y7QJY5"/>
<dbReference type="Proteomes" id="UP000294933">
    <property type="component" value="Unassembled WGS sequence"/>
</dbReference>
<evidence type="ECO:0000256" key="1">
    <source>
        <dbReference type="SAM" id="SignalP"/>
    </source>
</evidence>
<feature type="signal peptide" evidence="1">
    <location>
        <begin position="1"/>
        <end position="24"/>
    </location>
</feature>
<protein>
    <recommendedName>
        <fullName evidence="4">Hydrophobic surface binding protein</fullName>
    </recommendedName>
</protein>
<reference evidence="2 3" key="1">
    <citation type="submission" date="2018-06" db="EMBL/GenBank/DDBJ databases">
        <title>A transcriptomic atlas of mushroom development highlights an independent origin of complex multicellularity.</title>
        <authorList>
            <consortium name="DOE Joint Genome Institute"/>
            <person name="Krizsan K."/>
            <person name="Almasi E."/>
            <person name="Merenyi Z."/>
            <person name="Sahu N."/>
            <person name="Viragh M."/>
            <person name="Koszo T."/>
            <person name="Mondo S."/>
            <person name="Kiss B."/>
            <person name="Balint B."/>
            <person name="Kues U."/>
            <person name="Barry K."/>
            <person name="Hegedus J.C."/>
            <person name="Henrissat B."/>
            <person name="Johnson J."/>
            <person name="Lipzen A."/>
            <person name="Ohm R."/>
            <person name="Nagy I."/>
            <person name="Pangilinan J."/>
            <person name="Yan J."/>
            <person name="Xiong Y."/>
            <person name="Grigoriev I.V."/>
            <person name="Hibbett D.S."/>
            <person name="Nagy L.G."/>
        </authorList>
    </citation>
    <scope>NUCLEOTIDE SEQUENCE [LARGE SCALE GENOMIC DNA]</scope>
    <source>
        <strain evidence="2 3">SZMC22713</strain>
    </source>
</reference>
<dbReference type="VEuPathDB" id="FungiDB:BD410DRAFT_835224"/>
<name>A0A4Y7QJY5_9AGAM</name>
<keyword evidence="1" id="KW-0732">Signal</keyword>
<evidence type="ECO:0000313" key="2">
    <source>
        <dbReference type="EMBL" id="TDL27964.1"/>
    </source>
</evidence>
<sequence>MASFNFFICLFALIALLSLSTSHAAPLAPRQIGNLTCNIDRIKIVAALASTKNALSGLTTAAANDPAASAAAAQATEGIDSADAGVATIAKALLTLQAAPAAARDQVGAGLTQAQTALNSINSTDPAVTAKLSSAQGSLTKAITAGQGVVDNCK</sequence>
<feature type="chain" id="PRO_5021364288" description="Hydrophobic surface binding protein" evidence="1">
    <location>
        <begin position="25"/>
        <end position="154"/>
    </location>
</feature>
<gene>
    <name evidence="2" type="ORF">BD410DRAFT_835224</name>
</gene>